<feature type="transmembrane region" description="Helical" evidence="1">
    <location>
        <begin position="165"/>
        <end position="187"/>
    </location>
</feature>
<protein>
    <submittedName>
        <fullName evidence="2">Uncharacterized protein</fullName>
    </submittedName>
</protein>
<proteinExistence type="predicted"/>
<reference evidence="2 3" key="1">
    <citation type="journal article" date="2019" name="bioRxiv">
        <title>Bacteria contribute to plant secondary compound degradation in a generalist herbivore system.</title>
        <authorList>
            <person name="Francoeur C.B."/>
            <person name="Khadempour L."/>
            <person name="Moreira-Soto R.D."/>
            <person name="Gotting K."/>
            <person name="Book A.J."/>
            <person name="Pinto-Tomas A.A."/>
            <person name="Keefover-Ring K."/>
            <person name="Currie C.R."/>
        </authorList>
    </citation>
    <scope>NUCLEOTIDE SEQUENCE [LARGE SCALE GENOMIC DNA]</scope>
    <source>
        <strain evidence="2">Al-1710</strain>
    </source>
</reference>
<accession>A0ABX0RVY1</accession>
<keyword evidence="3" id="KW-1185">Reference proteome</keyword>
<sequence length="211" mass="24532">MMDFDKSLLALISSGITILIFLFTMIFNLHGRMKLLRNEKISLYKDISSALQSFGKNTETLKLLEKKVEEESLMYVTKTNNIQDAKMMLIIMNRNPELTRRDEYELRRYLDCIYILRKSESPLATKNKLILSKSKFIEKTLLGFSINLLQLLIMGVVLYALMRVIFLKIIAASIILSFSFVVTYISFIKSLTKHPPLFTYKPNKKRVESLL</sequence>
<keyword evidence="1" id="KW-0472">Membrane</keyword>
<comment type="caution">
    <text evidence="2">The sequence shown here is derived from an EMBL/GenBank/DDBJ whole genome shotgun (WGS) entry which is preliminary data.</text>
</comment>
<gene>
    <name evidence="2" type="ORF">F3J37_21440</name>
</gene>
<evidence type="ECO:0000313" key="2">
    <source>
        <dbReference type="EMBL" id="NIG21244.1"/>
    </source>
</evidence>
<dbReference type="EMBL" id="VWXC01000019">
    <property type="protein sequence ID" value="NIG21244.1"/>
    <property type="molecule type" value="Genomic_DNA"/>
</dbReference>
<name>A0ABX0RVY1_9GAMM</name>
<evidence type="ECO:0000313" key="3">
    <source>
        <dbReference type="Proteomes" id="UP001515780"/>
    </source>
</evidence>
<keyword evidence="1" id="KW-0812">Transmembrane</keyword>
<feature type="transmembrane region" description="Helical" evidence="1">
    <location>
        <begin position="141"/>
        <end position="159"/>
    </location>
</feature>
<evidence type="ECO:0000256" key="1">
    <source>
        <dbReference type="SAM" id="Phobius"/>
    </source>
</evidence>
<dbReference type="Proteomes" id="UP001515780">
    <property type="component" value="Unassembled WGS sequence"/>
</dbReference>
<organism evidence="2 3">
    <name type="scientific">Candidatus Pantoea communis</name>
    <dbReference type="NCBI Taxonomy" id="2608354"/>
    <lineage>
        <taxon>Bacteria</taxon>
        <taxon>Pseudomonadati</taxon>
        <taxon>Pseudomonadota</taxon>
        <taxon>Gammaproteobacteria</taxon>
        <taxon>Enterobacterales</taxon>
        <taxon>Erwiniaceae</taxon>
        <taxon>Pantoea</taxon>
    </lineage>
</organism>
<feature type="transmembrane region" description="Helical" evidence="1">
    <location>
        <begin position="6"/>
        <end position="27"/>
    </location>
</feature>
<keyword evidence="1" id="KW-1133">Transmembrane helix</keyword>